<feature type="transmembrane region" description="Helical" evidence="1">
    <location>
        <begin position="55"/>
        <end position="73"/>
    </location>
</feature>
<dbReference type="PANTHER" id="PTHR42736:SF1">
    <property type="entry name" value="PROTEIN-GLUTAMINE GAMMA-GLUTAMYLTRANSFERASE"/>
    <property type="match status" value="1"/>
</dbReference>
<gene>
    <name evidence="3" type="ORF">OR61_22755</name>
</gene>
<feature type="transmembrane region" description="Helical" evidence="1">
    <location>
        <begin position="21"/>
        <end position="49"/>
    </location>
</feature>
<feature type="transmembrane region" description="Helical" evidence="1">
    <location>
        <begin position="168"/>
        <end position="184"/>
    </location>
</feature>
<feature type="domain" description="Protein-glutamine gamma-glutamyltransferase TgpA N-terminal" evidence="2">
    <location>
        <begin position="15"/>
        <end position="234"/>
    </location>
</feature>
<keyword evidence="1" id="KW-1133">Transmembrane helix</keyword>
<organism evidence="3 4">
    <name type="scientific">Xanthomonas vesicatoria</name>
    <dbReference type="NCBI Taxonomy" id="56460"/>
    <lineage>
        <taxon>Bacteria</taxon>
        <taxon>Pseudomonadati</taxon>
        <taxon>Pseudomonadota</taxon>
        <taxon>Gammaproteobacteria</taxon>
        <taxon>Lysobacterales</taxon>
        <taxon>Lysobacteraceae</taxon>
        <taxon>Xanthomonas</taxon>
    </lineage>
</organism>
<keyword evidence="1" id="KW-0812">Transmembrane</keyword>
<dbReference type="EMBL" id="JSYJ01000281">
    <property type="protein sequence ID" value="KHM90158.1"/>
    <property type="molecule type" value="Genomic_DNA"/>
</dbReference>
<dbReference type="AlphaFoldDB" id="A0AAJ0N246"/>
<feature type="non-terminal residue" evidence="3">
    <location>
        <position position="235"/>
    </location>
</feature>
<name>A0AAJ0N246_9XANT</name>
<dbReference type="InterPro" id="IPR052901">
    <property type="entry name" value="Bact_TGase-like"/>
</dbReference>
<evidence type="ECO:0000313" key="4">
    <source>
        <dbReference type="Proteomes" id="UP000030969"/>
    </source>
</evidence>
<comment type="caution">
    <text evidence="3">The sequence shown here is derived from an EMBL/GenBank/DDBJ whole genome shotgun (WGS) entry which is preliminary data.</text>
</comment>
<dbReference type="RefSeq" id="WP_039429924.1">
    <property type="nucleotide sequence ID" value="NZ_JSYJ01000281.1"/>
</dbReference>
<evidence type="ECO:0000256" key="1">
    <source>
        <dbReference type="SAM" id="Phobius"/>
    </source>
</evidence>
<accession>A0AAJ0N246</accession>
<dbReference type="PANTHER" id="PTHR42736">
    <property type="entry name" value="PROTEIN-GLUTAMINE GAMMA-GLUTAMYLTRANSFERASE"/>
    <property type="match status" value="1"/>
</dbReference>
<feature type="transmembrane region" description="Helical" evidence="1">
    <location>
        <begin position="128"/>
        <end position="147"/>
    </location>
</feature>
<dbReference type="Pfam" id="PF11992">
    <property type="entry name" value="TgpA_N"/>
    <property type="match status" value="1"/>
</dbReference>
<evidence type="ECO:0000259" key="2">
    <source>
        <dbReference type="Pfam" id="PF11992"/>
    </source>
</evidence>
<proteinExistence type="predicted"/>
<dbReference type="InterPro" id="IPR021878">
    <property type="entry name" value="TgpA_N"/>
</dbReference>
<protein>
    <submittedName>
        <fullName evidence="3">Membrane protein</fullName>
    </submittedName>
</protein>
<sequence length="235" mass="25088">MTEPALPISPASRGWVLATSWLALAPLLLQLPGLLATTIAVAAVLVGVLSWRGTVMAPVRVLLVIAMLAAVYWQIGMRFGRDTGCAVLAAMLAIKASELRTLRDARSLLGFALFAPFAAFLLDQGPTTMGLALLAVVSALLSMQRLADEEHRTRTPALRLQLRGIGKLVAIGVPLALATFWLLPRLSSPLWGVPERALSRPGLSDNMSPGEWIDLMADDSPALRVQFTGKAPPPQ</sequence>
<keyword evidence="1" id="KW-0472">Membrane</keyword>
<dbReference type="Proteomes" id="UP000030969">
    <property type="component" value="Unassembled WGS sequence"/>
</dbReference>
<reference evidence="3 4" key="1">
    <citation type="submission" date="2014-11" db="EMBL/GenBank/DDBJ databases">
        <title>Draft Genome Sequences of Xanthomonas vesicatoria Strains from the Balkan Peninsula.</title>
        <authorList>
            <person name="Vancheva T."/>
            <person name="Lefeuvre P."/>
            <person name="Bogatzevska N."/>
            <person name="Moncheva P."/>
            <person name="Koebnik R."/>
        </authorList>
    </citation>
    <scope>NUCLEOTIDE SEQUENCE [LARGE SCALE GENOMIC DNA]</scope>
    <source>
        <strain evidence="3 4">53M</strain>
    </source>
</reference>
<evidence type="ECO:0000313" key="3">
    <source>
        <dbReference type="EMBL" id="KHM90158.1"/>
    </source>
</evidence>